<proteinExistence type="predicted"/>
<dbReference type="PANTHER" id="PTHR31435:SF10">
    <property type="entry name" value="BSR4717 PROTEIN"/>
    <property type="match status" value="1"/>
</dbReference>
<reference evidence="2 3" key="1">
    <citation type="journal article" date="2021" name="Int. J. Syst. Evol. Microbiol.">
        <title>Classification of three corynebacterial strains isolated from a small paddock in North Rhine-Westphalia: proposal of &lt;i&gt;Corynebacterium kalinowskii&lt;/i&gt; sp. nov., &lt;i&gt;Corynebacterium comes&lt;/i&gt; sp. nov. and &lt;i&gt;Corynebacterium occultum&lt;/i&gt; sp. nov.</title>
        <authorList>
            <person name="Schaffert L."/>
            <person name="Ruwe M."/>
            <person name="Milse J."/>
            <person name="Hanuschka K."/>
            <person name="Ortseifen V."/>
            <person name="Droste J."/>
            <person name="Brandt D."/>
            <person name="Schl L."/>
            <person name="Kutter Y."/>
            <person name="Vinke S."/>
            <person name="Vieh P."/>
            <person name="Jacob L."/>
            <person name="L N.C."/>
            <person name="Schulte-Berndt E."/>
            <person name="Hain C."/>
            <person name="Linder M."/>
            <person name="Schmidt P."/>
            <person name="Wollenschl L."/>
            <person name="Luttermann T."/>
            <person name="Thieme E."/>
            <person name="Hassa J."/>
            <person name="Haak M."/>
            <person name="Wittchen M."/>
            <person name="Mentz A."/>
            <person name="Persicke M."/>
            <person name="Busche T."/>
            <person name="R C."/>
        </authorList>
    </citation>
    <scope>NUCLEOTIDE SEQUENCE [LARGE SCALE GENOMIC DNA]</scope>
    <source>
        <strain evidence="2 3">2019</strain>
    </source>
</reference>
<protein>
    <recommendedName>
        <fullName evidence="1">N-acetyltransferase domain-containing protein</fullName>
    </recommendedName>
</protein>
<dbReference type="EMBL" id="CP046453">
    <property type="protein sequence ID" value="QGU03753.1"/>
    <property type="molecule type" value="Genomic_DNA"/>
</dbReference>
<name>A0A6B8VHW0_9CORY</name>
<evidence type="ECO:0000259" key="1">
    <source>
        <dbReference type="PROSITE" id="PS51729"/>
    </source>
</evidence>
<organism evidence="2 3">
    <name type="scientific">Corynebacterium comes</name>
    <dbReference type="NCBI Taxonomy" id="2675218"/>
    <lineage>
        <taxon>Bacteria</taxon>
        <taxon>Bacillati</taxon>
        <taxon>Actinomycetota</taxon>
        <taxon>Actinomycetes</taxon>
        <taxon>Mycobacteriales</taxon>
        <taxon>Corynebacteriaceae</taxon>
        <taxon>Corynebacterium</taxon>
    </lineage>
</organism>
<accession>A0A6B8VHW0</accession>
<sequence>MSHAIHNDTPHHRYVLTVNGQEAGFLNYLQVTGTIDLARTEISEQFSGQGMAADLALHAFEDIHRRELNVLISCPAVRSFLNQHPRFLDMVVEP</sequence>
<dbReference type="Pfam" id="PF14542">
    <property type="entry name" value="Acetyltransf_CG"/>
    <property type="match status" value="1"/>
</dbReference>
<evidence type="ECO:0000313" key="3">
    <source>
        <dbReference type="Proteomes" id="UP000425178"/>
    </source>
</evidence>
<dbReference type="PANTHER" id="PTHR31435">
    <property type="entry name" value="PROTEIN NATD1"/>
    <property type="match status" value="1"/>
</dbReference>
<evidence type="ECO:0000313" key="2">
    <source>
        <dbReference type="EMBL" id="QGU03753.1"/>
    </source>
</evidence>
<dbReference type="Proteomes" id="UP000425178">
    <property type="component" value="Chromosome"/>
</dbReference>
<dbReference type="RefSeq" id="WP_156226898.1">
    <property type="nucleotide sequence ID" value="NZ_CP046453.1"/>
</dbReference>
<dbReference type="InterPro" id="IPR016181">
    <property type="entry name" value="Acyl_CoA_acyltransferase"/>
</dbReference>
<feature type="domain" description="N-acetyltransferase" evidence="1">
    <location>
        <begin position="6"/>
        <end position="92"/>
    </location>
</feature>
<dbReference type="Gene3D" id="3.40.630.30">
    <property type="match status" value="1"/>
</dbReference>
<dbReference type="InterPro" id="IPR045057">
    <property type="entry name" value="Gcn5-rel_NAT"/>
</dbReference>
<dbReference type="KEGG" id="ccoe:CETAM_02365"/>
<dbReference type="SUPFAM" id="SSF55729">
    <property type="entry name" value="Acyl-CoA N-acyltransferases (Nat)"/>
    <property type="match status" value="1"/>
</dbReference>
<dbReference type="PROSITE" id="PS51729">
    <property type="entry name" value="GNAT_YJDJ"/>
    <property type="match status" value="1"/>
</dbReference>
<dbReference type="AlphaFoldDB" id="A0A6B8VHW0"/>
<gene>
    <name evidence="2" type="ORF">CETAM_02365</name>
</gene>
<dbReference type="InterPro" id="IPR031165">
    <property type="entry name" value="GNAT_YJDJ"/>
</dbReference>
<keyword evidence="3" id="KW-1185">Reference proteome</keyword>